<evidence type="ECO:0000313" key="2">
    <source>
        <dbReference type="Proteomes" id="UP000215767"/>
    </source>
</evidence>
<proteinExistence type="predicted"/>
<keyword evidence="2" id="KW-1185">Reference proteome</keyword>
<dbReference type="EMBL" id="NEVS01000004">
    <property type="protein sequence ID" value="OZI59418.1"/>
    <property type="molecule type" value="Genomic_DNA"/>
</dbReference>
<dbReference type="AlphaFoldDB" id="A0A261UBV3"/>
<dbReference type="RefSeq" id="WP_094840853.1">
    <property type="nucleotide sequence ID" value="NZ_NEVS01000004.1"/>
</dbReference>
<dbReference type="Proteomes" id="UP000215767">
    <property type="component" value="Unassembled WGS sequence"/>
</dbReference>
<reference evidence="2" key="1">
    <citation type="submission" date="2017-05" db="EMBL/GenBank/DDBJ databases">
        <title>Complete and WGS of Bordetella genogroups.</title>
        <authorList>
            <person name="Spilker T."/>
            <person name="Lipuma J."/>
        </authorList>
    </citation>
    <scope>NUCLEOTIDE SEQUENCE [LARGE SCALE GENOMIC DNA]</scope>
    <source>
        <strain evidence="2">AU8856</strain>
    </source>
</reference>
<gene>
    <name evidence="1" type="ORF">CAL28_07655</name>
</gene>
<comment type="caution">
    <text evidence="1">The sequence shown here is derived from an EMBL/GenBank/DDBJ whole genome shotgun (WGS) entry which is preliminary data.</text>
</comment>
<sequence>MALPVNVSVEAVPNFHRGLEVAREFFVEQDEDSAGRRAAKLRAKLSEMMDILAWSPASGRPARFHATRSAQARLRLAPVLDLAKQTGMPELREYVVDQHTVLYAHSDTQVLLLAIKHQRQLAYVVVDDATNGPE</sequence>
<name>A0A261UBV3_9BORD</name>
<dbReference type="InterPro" id="IPR035093">
    <property type="entry name" value="RelE/ParE_toxin_dom_sf"/>
</dbReference>
<organism evidence="1 2">
    <name type="scientific">Bordetella genomosp. 11</name>
    <dbReference type="NCBI Taxonomy" id="1416808"/>
    <lineage>
        <taxon>Bacteria</taxon>
        <taxon>Pseudomonadati</taxon>
        <taxon>Pseudomonadota</taxon>
        <taxon>Betaproteobacteria</taxon>
        <taxon>Burkholderiales</taxon>
        <taxon>Alcaligenaceae</taxon>
        <taxon>Bordetella</taxon>
    </lineage>
</organism>
<dbReference type="OrthoDB" id="5405593at2"/>
<evidence type="ECO:0000313" key="1">
    <source>
        <dbReference type="EMBL" id="OZI59418.1"/>
    </source>
</evidence>
<dbReference type="Gene3D" id="3.30.2310.20">
    <property type="entry name" value="RelE-like"/>
    <property type="match status" value="1"/>
</dbReference>
<accession>A0A261UBV3</accession>
<protein>
    <submittedName>
        <fullName evidence="1">Uncharacterized protein</fullName>
    </submittedName>
</protein>